<comment type="similarity">
    <text evidence="2">Belongs to the SURF6 family.</text>
</comment>
<dbReference type="OrthoDB" id="444809at2759"/>
<evidence type="ECO:0000256" key="1">
    <source>
        <dbReference type="ARBA" id="ARBA00004123"/>
    </source>
</evidence>
<comment type="caution">
    <text evidence="7">The sequence shown here is derived from an EMBL/GenBank/DDBJ whole genome shotgun (WGS) entry which is preliminary data.</text>
</comment>
<evidence type="ECO:0000256" key="3">
    <source>
        <dbReference type="ARBA" id="ARBA00023242"/>
    </source>
</evidence>
<protein>
    <submittedName>
        <fullName evidence="7">Uncharacterized protein</fullName>
    </submittedName>
</protein>
<evidence type="ECO:0000259" key="6">
    <source>
        <dbReference type="Pfam" id="PF15459"/>
    </source>
</evidence>
<dbReference type="GO" id="GO:0042273">
    <property type="term" value="P:ribosomal large subunit biogenesis"/>
    <property type="evidence" value="ECO:0007669"/>
    <property type="project" value="TreeGrafter"/>
</dbReference>
<feature type="region of interest" description="Disordered" evidence="4">
    <location>
        <begin position="441"/>
        <end position="513"/>
    </location>
</feature>
<reference evidence="7" key="1">
    <citation type="submission" date="2021-03" db="EMBL/GenBank/DDBJ databases">
        <title>Comparative genomics and phylogenomic investigation of the class Geoglossomycetes provide insights into ecological specialization and systematics.</title>
        <authorList>
            <person name="Melie T."/>
            <person name="Pirro S."/>
            <person name="Miller A.N."/>
            <person name="Quandt A."/>
        </authorList>
    </citation>
    <scope>NUCLEOTIDE SEQUENCE</scope>
    <source>
        <strain evidence="7">GBOQ0MN5Z8</strain>
    </source>
</reference>
<name>A0A9P8I301_9PEZI</name>
<dbReference type="GO" id="GO:0005730">
    <property type="term" value="C:nucleolus"/>
    <property type="evidence" value="ECO:0007669"/>
    <property type="project" value="TreeGrafter"/>
</dbReference>
<feature type="compositionally biased region" description="Basic residues" evidence="4">
    <location>
        <begin position="482"/>
        <end position="496"/>
    </location>
</feature>
<accession>A0A9P8I301</accession>
<feature type="region of interest" description="Disordered" evidence="4">
    <location>
        <begin position="31"/>
        <end position="192"/>
    </location>
</feature>
<sequence length="513" mass="57247">MADDLEERLRGYAKSFDGLLSLIPAKYYYGQDNSNQWRKKKQTKQEAKQAKLAKLDPDSAKSAKDVRDENERKRKRDMDEASDIEGIERERPKEGLRALEKKPKKQRKDPKAKAEGSAAEKTAGDALAPLKAEGSAPPVQKLKADKRKKDKGSKKKAGNTADSYGSHLSRNTGALDRNDLVKADRKDTFPIVNGEDNATELIHMDGFDNHSNPSVTPTPAPESPNFDLPALPSGSSSISSIIPLTSLSKIRRPSADPIELKARLAARIEALRAARKADGPDGAPARNRQELMDARRRKEEQRREHKKELRLKAKEDEKAREMAAPSGTISQALPNAGQVSLKEAVPESNFSFGRVAFSDGQQLDSSLSSLSNPRRRKGPQDPLTAMKAAENKRARLSSLDEEKLKEIEEKDLWLNACKRAHGEKIKDDSVLLSKTLKRKEKVKKKSEKEWKERIDGVDKGKVMRQKKRDENLRKRREEKSSKGKGKVGKSGKKVQRRPGFEGSFAAKTGGKRR</sequence>
<evidence type="ECO:0000313" key="7">
    <source>
        <dbReference type="EMBL" id="KAH0542363.1"/>
    </source>
</evidence>
<feature type="compositionally biased region" description="Basic residues" evidence="4">
    <location>
        <begin position="144"/>
        <end position="157"/>
    </location>
</feature>
<evidence type="ECO:0000256" key="4">
    <source>
        <dbReference type="SAM" id="MobiDB-lite"/>
    </source>
</evidence>
<organism evidence="7 8">
    <name type="scientific">Glutinoglossum americanum</name>
    <dbReference type="NCBI Taxonomy" id="1670608"/>
    <lineage>
        <taxon>Eukaryota</taxon>
        <taxon>Fungi</taxon>
        <taxon>Dikarya</taxon>
        <taxon>Ascomycota</taxon>
        <taxon>Pezizomycotina</taxon>
        <taxon>Geoglossomycetes</taxon>
        <taxon>Geoglossales</taxon>
        <taxon>Geoglossaceae</taxon>
        <taxon>Glutinoglossum</taxon>
    </lineage>
</organism>
<dbReference type="Pfam" id="PF15459">
    <property type="entry name" value="RRP14"/>
    <property type="match status" value="1"/>
</dbReference>
<evidence type="ECO:0000259" key="5">
    <source>
        <dbReference type="Pfam" id="PF04935"/>
    </source>
</evidence>
<dbReference type="GO" id="GO:0003677">
    <property type="term" value="F:DNA binding"/>
    <property type="evidence" value="ECO:0007669"/>
    <property type="project" value="TreeGrafter"/>
</dbReference>
<dbReference type="InterPro" id="IPR029188">
    <property type="entry name" value="Rrp14_N"/>
</dbReference>
<comment type="subcellular location">
    <subcellularLocation>
        <location evidence="1">Nucleus</location>
    </subcellularLocation>
</comment>
<evidence type="ECO:0000313" key="8">
    <source>
        <dbReference type="Proteomes" id="UP000698800"/>
    </source>
</evidence>
<feature type="compositionally biased region" description="Basic and acidic residues" evidence="4">
    <location>
        <begin position="446"/>
        <end position="481"/>
    </location>
</feature>
<feature type="compositionally biased region" description="Basic and acidic residues" evidence="4">
    <location>
        <begin position="86"/>
        <end position="101"/>
    </location>
</feature>
<dbReference type="Pfam" id="PF04935">
    <property type="entry name" value="SURF6"/>
    <property type="match status" value="1"/>
</dbReference>
<dbReference type="PANTHER" id="PTHR14369">
    <property type="entry name" value="SURFEIT LOCUS PROTEIN 6"/>
    <property type="match status" value="1"/>
</dbReference>
<dbReference type="GO" id="GO:0003723">
    <property type="term" value="F:RNA binding"/>
    <property type="evidence" value="ECO:0007669"/>
    <property type="project" value="TreeGrafter"/>
</dbReference>
<keyword evidence="3" id="KW-0539">Nucleus</keyword>
<dbReference type="EMBL" id="JAGHQL010000055">
    <property type="protein sequence ID" value="KAH0542363.1"/>
    <property type="molecule type" value="Genomic_DNA"/>
</dbReference>
<evidence type="ECO:0000256" key="2">
    <source>
        <dbReference type="ARBA" id="ARBA00005904"/>
    </source>
</evidence>
<proteinExistence type="inferred from homology"/>
<dbReference type="InterPro" id="IPR029190">
    <property type="entry name" value="Rrp14/SURF6_C"/>
</dbReference>
<feature type="region of interest" description="Disordered" evidence="4">
    <location>
        <begin position="362"/>
        <end position="401"/>
    </location>
</feature>
<dbReference type="AlphaFoldDB" id="A0A9P8I301"/>
<feature type="domain" description="Ribosomal RNA-processing protein 14/surfeit locus protein 6 C-terminal" evidence="5">
    <location>
        <begin position="289"/>
        <end position="485"/>
    </location>
</feature>
<feature type="region of interest" description="Disordered" evidence="4">
    <location>
        <begin position="204"/>
        <end position="231"/>
    </location>
</feature>
<feature type="compositionally biased region" description="Low complexity" evidence="4">
    <location>
        <begin position="362"/>
        <end position="371"/>
    </location>
</feature>
<feature type="compositionally biased region" description="Basic and acidic residues" evidence="4">
    <location>
        <begin position="176"/>
        <end position="188"/>
    </location>
</feature>
<feature type="compositionally biased region" description="Basic and acidic residues" evidence="4">
    <location>
        <begin position="43"/>
        <end position="79"/>
    </location>
</feature>
<feature type="compositionally biased region" description="Basic and acidic residues" evidence="4">
    <location>
        <begin position="287"/>
        <end position="321"/>
    </location>
</feature>
<feature type="compositionally biased region" description="Basic and acidic residues" evidence="4">
    <location>
        <begin position="389"/>
        <end position="401"/>
    </location>
</feature>
<feature type="region of interest" description="Disordered" evidence="4">
    <location>
        <begin position="275"/>
        <end position="341"/>
    </location>
</feature>
<dbReference type="InterPro" id="IPR007019">
    <property type="entry name" value="SURF6"/>
</dbReference>
<dbReference type="GO" id="GO:0042274">
    <property type="term" value="P:ribosomal small subunit biogenesis"/>
    <property type="evidence" value="ECO:0007669"/>
    <property type="project" value="TreeGrafter"/>
</dbReference>
<feature type="compositionally biased region" description="Polar residues" evidence="4">
    <location>
        <begin position="160"/>
        <end position="172"/>
    </location>
</feature>
<feature type="domain" description="Ribosomal RNA-processing protein 14 N-terminal" evidence="6">
    <location>
        <begin position="8"/>
        <end position="58"/>
    </location>
</feature>
<keyword evidence="8" id="KW-1185">Reference proteome</keyword>
<gene>
    <name evidence="7" type="ORF">FGG08_003208</name>
</gene>
<dbReference type="Proteomes" id="UP000698800">
    <property type="component" value="Unassembled WGS sequence"/>
</dbReference>
<dbReference type="PANTHER" id="PTHR14369:SF0">
    <property type="entry name" value="SURFEIT LOCUS PROTEIN 6"/>
    <property type="match status" value="1"/>
</dbReference>